<sequence>MPKETFLNLSTEKKEWMDLILLDNFYNQPISQVKVSQIVTDMQMSRGAFYKYFDDLDDAYLYIVKKYAMIIHIDIQRYINRYKEDYFYGLQQYLIWCSQMDQSTPYWKAIYLLTTTSSQPVFKRVPMNQSGQILKDWQAVLDLNHFDIFTIDEALSFLYFSMELVMRSLSDFIINDWQTEELIKDFQFKSKWLKNGLKKHV</sequence>
<organism evidence="1 2">
    <name type="scientific">Vagococcus penaei</name>
    <dbReference type="NCBI Taxonomy" id="633807"/>
    <lineage>
        <taxon>Bacteria</taxon>
        <taxon>Bacillati</taxon>
        <taxon>Bacillota</taxon>
        <taxon>Bacilli</taxon>
        <taxon>Lactobacillales</taxon>
        <taxon>Enterococcaceae</taxon>
        <taxon>Vagococcus</taxon>
    </lineage>
</organism>
<dbReference type="Proteomes" id="UP000188246">
    <property type="component" value="Chromosome"/>
</dbReference>
<dbReference type="InterPro" id="IPR009057">
    <property type="entry name" value="Homeodomain-like_sf"/>
</dbReference>
<dbReference type="OrthoDB" id="9812484at2"/>
<protein>
    <submittedName>
        <fullName evidence="1">TetR family transcriptional regulator</fullName>
    </submittedName>
</protein>
<dbReference type="AlphaFoldDB" id="A0A1Q2D4T5"/>
<dbReference type="STRING" id="633807.BW732_03380"/>
<gene>
    <name evidence="1" type="ORF">BW732_03380</name>
</gene>
<dbReference type="Pfam" id="PF17924">
    <property type="entry name" value="TetR_C_19"/>
    <property type="match status" value="1"/>
</dbReference>
<accession>A0A1Q2D4T5</accession>
<dbReference type="RefSeq" id="WP_077275461.1">
    <property type="nucleotide sequence ID" value="NZ_CP019609.1"/>
</dbReference>
<evidence type="ECO:0000313" key="2">
    <source>
        <dbReference type="Proteomes" id="UP000188246"/>
    </source>
</evidence>
<dbReference type="Gene3D" id="1.10.357.10">
    <property type="entry name" value="Tetracycline Repressor, domain 2"/>
    <property type="match status" value="1"/>
</dbReference>
<reference evidence="1 2" key="1">
    <citation type="journal article" date="2010" name="Int. J. Syst. Evol. Microbiol.">
        <title>Vagococcus penaei sp. nov., isolated from spoilage microbiota of cooked shrimp (Penaeus vannamei).</title>
        <authorList>
            <person name="Jaffres E."/>
            <person name="Prevost H."/>
            <person name="Rossero A."/>
            <person name="Joffraud J.J."/>
            <person name="Dousset X."/>
        </authorList>
    </citation>
    <scope>NUCLEOTIDE SEQUENCE [LARGE SCALE GENOMIC DNA]</scope>
    <source>
        <strain evidence="1 2">CD276</strain>
    </source>
</reference>
<dbReference type="SUPFAM" id="SSF46689">
    <property type="entry name" value="Homeodomain-like"/>
    <property type="match status" value="1"/>
</dbReference>
<proteinExistence type="predicted"/>
<name>A0A1Q2D4T5_9ENTE</name>
<dbReference type="KEGG" id="vpi:BW732_03380"/>
<dbReference type="EMBL" id="CP019609">
    <property type="protein sequence ID" value="AQP53369.1"/>
    <property type="molecule type" value="Genomic_DNA"/>
</dbReference>
<keyword evidence="2" id="KW-1185">Reference proteome</keyword>
<evidence type="ECO:0000313" key="1">
    <source>
        <dbReference type="EMBL" id="AQP53369.1"/>
    </source>
</evidence>